<dbReference type="InterPro" id="IPR036291">
    <property type="entry name" value="NAD(P)-bd_dom_sf"/>
</dbReference>
<keyword evidence="9" id="KW-0443">Lipid metabolism</keyword>
<dbReference type="GO" id="GO:0003857">
    <property type="term" value="F:(3S)-3-hydroxyacyl-CoA dehydrogenase (NAD+) activity"/>
    <property type="evidence" value="ECO:0007669"/>
    <property type="project" value="UniProtKB-EC"/>
</dbReference>
<dbReference type="InterPro" id="IPR029045">
    <property type="entry name" value="ClpP/crotonase-like_dom_sf"/>
</dbReference>
<dbReference type="PANTHER" id="PTHR23309:SF49">
    <property type="entry name" value="PEROXISOMAL BIFUNCTIONAL ENZYME"/>
    <property type="match status" value="1"/>
</dbReference>
<dbReference type="SUPFAM" id="SSF51735">
    <property type="entry name" value="NAD(P)-binding Rossmann-fold domains"/>
    <property type="match status" value="1"/>
</dbReference>
<evidence type="ECO:0000256" key="9">
    <source>
        <dbReference type="ARBA" id="ARBA00023098"/>
    </source>
</evidence>
<comment type="subcellular location">
    <subcellularLocation>
        <location evidence="1">Peroxisome</location>
    </subcellularLocation>
</comment>
<dbReference type="FunFam" id="3.40.50.720:FF:000009">
    <property type="entry name" value="Fatty oxidation complex, alpha subunit"/>
    <property type="match status" value="1"/>
</dbReference>
<dbReference type="InterPro" id="IPR006176">
    <property type="entry name" value="3-OHacyl-CoA_DH_NAD-bd"/>
</dbReference>
<dbReference type="Proteomes" id="UP000664914">
    <property type="component" value="Chromosome"/>
</dbReference>
<dbReference type="SUPFAM" id="SSF52096">
    <property type="entry name" value="ClpP/crotonase"/>
    <property type="match status" value="1"/>
</dbReference>
<evidence type="ECO:0000256" key="7">
    <source>
        <dbReference type="ARBA" id="ARBA00023002"/>
    </source>
</evidence>
<protein>
    <submittedName>
        <fullName evidence="18">Enoyl-CoA hydratase/isomerase family protein</fullName>
    </submittedName>
</protein>
<dbReference type="GO" id="GO:0004300">
    <property type="term" value="F:enoyl-CoA hydratase activity"/>
    <property type="evidence" value="ECO:0007669"/>
    <property type="project" value="UniProtKB-ARBA"/>
</dbReference>
<evidence type="ECO:0000256" key="1">
    <source>
        <dbReference type="ARBA" id="ARBA00004275"/>
    </source>
</evidence>
<dbReference type="EMBL" id="CP059319">
    <property type="protein sequence ID" value="QTH22643.1"/>
    <property type="molecule type" value="Genomic_DNA"/>
</dbReference>
<dbReference type="PROSITE" id="PS00166">
    <property type="entry name" value="ENOYL_COA_HYDRATASE"/>
    <property type="match status" value="1"/>
</dbReference>
<evidence type="ECO:0000256" key="5">
    <source>
        <dbReference type="ARBA" id="ARBA00022832"/>
    </source>
</evidence>
<evidence type="ECO:0000256" key="13">
    <source>
        <dbReference type="ARBA" id="ARBA00023268"/>
    </source>
</evidence>
<dbReference type="GO" id="GO:0016853">
    <property type="term" value="F:isomerase activity"/>
    <property type="evidence" value="ECO:0007669"/>
    <property type="project" value="UniProtKB-KW"/>
</dbReference>
<dbReference type="RefSeq" id="WP_208633383.1">
    <property type="nucleotide sequence ID" value="NZ_CP059319.1"/>
</dbReference>
<keyword evidence="13" id="KW-0511">Multifunctional enzyme</keyword>
<evidence type="ECO:0000256" key="12">
    <source>
        <dbReference type="ARBA" id="ARBA00023239"/>
    </source>
</evidence>
<evidence type="ECO:0000256" key="6">
    <source>
        <dbReference type="ARBA" id="ARBA00022963"/>
    </source>
</evidence>
<dbReference type="Gene3D" id="1.10.1040.50">
    <property type="match status" value="1"/>
</dbReference>
<keyword evidence="11" id="KW-0413">Isomerase</keyword>
<dbReference type="Pfam" id="PF00378">
    <property type="entry name" value="ECH_1"/>
    <property type="match status" value="1"/>
</dbReference>
<reference evidence="18" key="2">
    <citation type="submission" date="2021-04" db="EMBL/GenBank/DDBJ databases">
        <title>Isolation and genomic analysis of the ibuprofen-degrading bacterium Sphingomonas strain MPO218.</title>
        <authorList>
            <person name="Aulestia M."/>
            <person name="Flores A."/>
            <person name="Mangas E.L."/>
            <person name="Perez-Pulido A.J."/>
            <person name="Santero E."/>
            <person name="Camacho E.M."/>
        </authorList>
    </citation>
    <scope>NUCLEOTIDE SEQUENCE</scope>
    <source>
        <strain evidence="18">MPO218</strain>
    </source>
</reference>
<gene>
    <name evidence="18" type="ORF">HRJ34_03725</name>
</gene>
<evidence type="ECO:0000259" key="17">
    <source>
        <dbReference type="Pfam" id="PF02737"/>
    </source>
</evidence>
<dbReference type="GO" id="GO:0006635">
    <property type="term" value="P:fatty acid beta-oxidation"/>
    <property type="evidence" value="ECO:0007669"/>
    <property type="project" value="TreeGrafter"/>
</dbReference>
<dbReference type="Gene3D" id="3.40.50.720">
    <property type="entry name" value="NAD(P)-binding Rossmann-like Domain"/>
    <property type="match status" value="1"/>
</dbReference>
<evidence type="ECO:0000256" key="4">
    <source>
        <dbReference type="ARBA" id="ARBA00011245"/>
    </source>
</evidence>
<organism evidence="18 19">
    <name type="scientific">Rhizorhabdus wittichii</name>
    <dbReference type="NCBI Taxonomy" id="160791"/>
    <lineage>
        <taxon>Bacteria</taxon>
        <taxon>Pseudomonadati</taxon>
        <taxon>Pseudomonadota</taxon>
        <taxon>Alphaproteobacteria</taxon>
        <taxon>Sphingomonadales</taxon>
        <taxon>Sphingomonadaceae</taxon>
        <taxon>Rhizorhabdus</taxon>
    </lineage>
</organism>
<keyword evidence="5" id="KW-0276">Fatty acid metabolism</keyword>
<evidence type="ECO:0000259" key="16">
    <source>
        <dbReference type="Pfam" id="PF00725"/>
    </source>
</evidence>
<feature type="domain" description="3-hydroxyacyl-CoA dehydrogenase C-terminal" evidence="16">
    <location>
        <begin position="527"/>
        <end position="613"/>
    </location>
</feature>
<dbReference type="SUPFAM" id="SSF48179">
    <property type="entry name" value="6-phosphogluconate dehydrogenase C-terminal domain-like"/>
    <property type="match status" value="2"/>
</dbReference>
<feature type="domain" description="3-hydroxyacyl-CoA dehydrogenase C-terminal" evidence="16">
    <location>
        <begin position="649"/>
        <end position="735"/>
    </location>
</feature>
<reference evidence="18" key="1">
    <citation type="submission" date="2020-07" db="EMBL/GenBank/DDBJ databases">
        <authorList>
            <person name="Camacho E."/>
        </authorList>
    </citation>
    <scope>NUCLEOTIDE SEQUENCE</scope>
    <source>
        <strain evidence="18">MPO218</strain>
    </source>
</reference>
<dbReference type="CDD" id="cd06558">
    <property type="entry name" value="crotonase-like"/>
    <property type="match status" value="1"/>
</dbReference>
<dbReference type="AlphaFoldDB" id="A0A975D4Q5"/>
<comment type="catalytic activity">
    <reaction evidence="14">
        <text>a (3S)-3-hydroxyacyl-CoA + NAD(+) = a 3-oxoacyl-CoA + NADH + H(+)</text>
        <dbReference type="Rhea" id="RHEA:22432"/>
        <dbReference type="ChEBI" id="CHEBI:15378"/>
        <dbReference type="ChEBI" id="CHEBI:57318"/>
        <dbReference type="ChEBI" id="CHEBI:57540"/>
        <dbReference type="ChEBI" id="CHEBI:57945"/>
        <dbReference type="ChEBI" id="CHEBI:90726"/>
        <dbReference type="EC" id="1.1.1.35"/>
    </reaction>
</comment>
<keyword evidence="10" id="KW-0576">Peroxisome</keyword>
<keyword evidence="6" id="KW-0442">Lipid degradation</keyword>
<dbReference type="InterPro" id="IPR008927">
    <property type="entry name" value="6-PGluconate_DH-like_C_sf"/>
</dbReference>
<dbReference type="InterPro" id="IPR001753">
    <property type="entry name" value="Enoyl-CoA_hydra/iso"/>
</dbReference>
<comment type="subunit">
    <text evidence="4">Monomer.</text>
</comment>
<comment type="similarity">
    <text evidence="15">Belongs to the enoyl-CoA hydratase/isomerase family.</text>
</comment>
<dbReference type="Gene3D" id="3.90.226.10">
    <property type="entry name" value="2-enoyl-CoA Hydratase, Chain A, domain 1"/>
    <property type="match status" value="1"/>
</dbReference>
<dbReference type="InterPro" id="IPR006108">
    <property type="entry name" value="3HC_DH_C"/>
</dbReference>
<keyword evidence="8" id="KW-0520">NAD</keyword>
<sequence>MRRRPDKASHSRYLRPAPALCLTVRAPDSFCGGRTIASTGPDQAIMTQVNEKISTRVEGDIGFIRSDNPPVNALGQAVRSGVVEALDRLNADPVVKAIVLHCEGRTFFAGADITEFNKPRVPPTLQEMILAIENSPKPVVAAVHGTALGGGFETALGCPFRVAVPSARMGLPEINLGLFAGGGGTQRLPRIIGPEKALEFVLSGKPVGAAQALALGILDAVEDGAPDAIGAAFARRVIDEKLPAVAVSRRDGRIAATRADPSAFDALAAKLTARSKGQEAPAANVASVRRSFTLPFDEAMAIDAEANRALMAGSQSRALRHLFFAEREAARIPGLPKDARARDVASAAIIGAGTMGGGIAMCFAGAGIPVVIVDTTQEALDRGMERVRANYATSVKRGSISQEQVDRRLALITPATDRAAVADADLVIEAVFEDMAVKKEIFSDLEKRVKPGTVLASNTSALDVDEIATALDRPEDFVGMHFFSPANVMKLLEVVQAAKSSPEAILTAMAVGRKIGKVPVWSGNCDGFIGNRMVAKRSAQAERLLQRGAFPPQVDAALTKLGFPMGPLTTNDMSGLDIGYAIRKRRGTPFPIADAIVESGQLGQKTGSGYYRYEPGDRTPRPNPDTDALIVATSAKLGIERREMSEGEMVERLLFPLINEGARIVEAGIALRPSDVDLVWINGYGWPRHLGGPMFHADEIGLAHIVARLREFAADTPDDPSLEPAPLLVELAAKGQGFSEWQKSRAAA</sequence>
<evidence type="ECO:0000256" key="11">
    <source>
        <dbReference type="ARBA" id="ARBA00023235"/>
    </source>
</evidence>
<dbReference type="InterPro" id="IPR018376">
    <property type="entry name" value="Enoyl-CoA_hyd/isom_CS"/>
</dbReference>
<feature type="domain" description="3-hydroxyacyl-CoA dehydrogenase NAD binding" evidence="17">
    <location>
        <begin position="347"/>
        <end position="522"/>
    </location>
</feature>
<comment type="pathway">
    <text evidence="2">Lipid metabolism; fatty acid beta-oxidation.</text>
</comment>
<evidence type="ECO:0000256" key="10">
    <source>
        <dbReference type="ARBA" id="ARBA00023140"/>
    </source>
</evidence>
<evidence type="ECO:0000256" key="2">
    <source>
        <dbReference type="ARBA" id="ARBA00005005"/>
    </source>
</evidence>
<keyword evidence="12" id="KW-0456">Lyase</keyword>
<keyword evidence="7" id="KW-0560">Oxidoreductase</keyword>
<evidence type="ECO:0000256" key="3">
    <source>
        <dbReference type="ARBA" id="ARBA00008750"/>
    </source>
</evidence>
<dbReference type="Pfam" id="PF02737">
    <property type="entry name" value="3HCDH_N"/>
    <property type="match status" value="1"/>
</dbReference>
<evidence type="ECO:0000313" key="19">
    <source>
        <dbReference type="Proteomes" id="UP000664914"/>
    </source>
</evidence>
<evidence type="ECO:0000313" key="18">
    <source>
        <dbReference type="EMBL" id="QTH22643.1"/>
    </source>
</evidence>
<dbReference type="Pfam" id="PF00725">
    <property type="entry name" value="3HCDH"/>
    <property type="match status" value="2"/>
</dbReference>
<dbReference type="PANTHER" id="PTHR23309">
    <property type="entry name" value="3-HYDROXYACYL-COA DEHYROGENASE"/>
    <property type="match status" value="1"/>
</dbReference>
<name>A0A975D4Q5_9SPHN</name>
<proteinExistence type="inferred from homology"/>
<evidence type="ECO:0000256" key="14">
    <source>
        <dbReference type="ARBA" id="ARBA00049556"/>
    </source>
</evidence>
<dbReference type="GO" id="GO:0070403">
    <property type="term" value="F:NAD+ binding"/>
    <property type="evidence" value="ECO:0007669"/>
    <property type="project" value="InterPro"/>
</dbReference>
<evidence type="ECO:0000256" key="8">
    <source>
        <dbReference type="ARBA" id="ARBA00023027"/>
    </source>
</evidence>
<comment type="similarity">
    <text evidence="3">In the N-terminal section; belongs to the enoyl-CoA hydratase/isomerase family.</text>
</comment>
<dbReference type="FunFam" id="1.10.1040.50:FF:000006">
    <property type="entry name" value="Peroxisomal bifunctional enzyme"/>
    <property type="match status" value="1"/>
</dbReference>
<evidence type="ECO:0000256" key="15">
    <source>
        <dbReference type="RuleBase" id="RU003707"/>
    </source>
</evidence>
<accession>A0A975D4Q5</accession>